<comment type="similarity">
    <text evidence="2 7">Belongs to the XK family.</text>
</comment>
<dbReference type="InterPro" id="IPR050895">
    <property type="entry name" value="XK-related_scramblase"/>
</dbReference>
<organism evidence="8 9">
    <name type="scientific">Asbolus verrucosus</name>
    <name type="common">Desert ironclad beetle</name>
    <dbReference type="NCBI Taxonomy" id="1661398"/>
    <lineage>
        <taxon>Eukaryota</taxon>
        <taxon>Metazoa</taxon>
        <taxon>Ecdysozoa</taxon>
        <taxon>Arthropoda</taxon>
        <taxon>Hexapoda</taxon>
        <taxon>Insecta</taxon>
        <taxon>Pterygota</taxon>
        <taxon>Neoptera</taxon>
        <taxon>Endopterygota</taxon>
        <taxon>Coleoptera</taxon>
        <taxon>Polyphaga</taxon>
        <taxon>Cucujiformia</taxon>
        <taxon>Tenebrionidae</taxon>
        <taxon>Pimeliinae</taxon>
        <taxon>Asbolus</taxon>
    </lineage>
</organism>
<keyword evidence="3" id="KW-1003">Cell membrane</keyword>
<dbReference type="GO" id="GO:0070782">
    <property type="term" value="P:phosphatidylserine exposure on apoptotic cell surface"/>
    <property type="evidence" value="ECO:0007669"/>
    <property type="project" value="TreeGrafter"/>
</dbReference>
<evidence type="ECO:0000256" key="6">
    <source>
        <dbReference type="ARBA" id="ARBA00023136"/>
    </source>
</evidence>
<proteinExistence type="inferred from homology"/>
<feature type="transmembrane region" description="Helical" evidence="7">
    <location>
        <begin position="146"/>
        <end position="168"/>
    </location>
</feature>
<sequence>MHIFVTYCAVQVIIAKWRNQTQNEEEFLSASTDAAFQNALDCYLQAAPQEIVQIAVIFSETDNFTRLSMSRISSVGGVIAFRPRLTGVVIVVHWIVATFWVWWKTEPQAFCNRSKVWHVPLCMVFGVIYFFKPVNLENGPTRSHYICYYTIIFLQNVVASVVICFLSVNNNVHIGVFNVVTFIFGIFCYMIYYQKFHPMF</sequence>
<evidence type="ECO:0000256" key="1">
    <source>
        <dbReference type="ARBA" id="ARBA00004651"/>
    </source>
</evidence>
<feature type="transmembrane region" description="Helical" evidence="7">
    <location>
        <begin position="85"/>
        <end position="103"/>
    </location>
</feature>
<evidence type="ECO:0000256" key="7">
    <source>
        <dbReference type="RuleBase" id="RU910716"/>
    </source>
</evidence>
<dbReference type="Pfam" id="PF09815">
    <property type="entry name" value="XK-related"/>
    <property type="match status" value="1"/>
</dbReference>
<dbReference type="GO" id="GO:0043652">
    <property type="term" value="P:engulfment of apoptotic cell"/>
    <property type="evidence" value="ECO:0007669"/>
    <property type="project" value="TreeGrafter"/>
</dbReference>
<dbReference type="PANTHER" id="PTHR16024:SF10">
    <property type="entry name" value="XK-RELATED PROTEIN"/>
    <property type="match status" value="1"/>
</dbReference>
<comment type="caution">
    <text evidence="8">The sequence shown here is derived from an EMBL/GenBank/DDBJ whole genome shotgun (WGS) entry which is preliminary data.</text>
</comment>
<keyword evidence="9" id="KW-1185">Reference proteome</keyword>
<evidence type="ECO:0000256" key="4">
    <source>
        <dbReference type="ARBA" id="ARBA00022692"/>
    </source>
</evidence>
<evidence type="ECO:0000256" key="5">
    <source>
        <dbReference type="ARBA" id="ARBA00022989"/>
    </source>
</evidence>
<dbReference type="PANTHER" id="PTHR16024">
    <property type="entry name" value="XK-RELATED PROTEIN"/>
    <property type="match status" value="1"/>
</dbReference>
<evidence type="ECO:0000313" key="8">
    <source>
        <dbReference type="EMBL" id="RZC35195.1"/>
    </source>
</evidence>
<evidence type="ECO:0000256" key="2">
    <source>
        <dbReference type="ARBA" id="ARBA00008789"/>
    </source>
</evidence>
<feature type="transmembrane region" description="Helical" evidence="7">
    <location>
        <begin position="174"/>
        <end position="193"/>
    </location>
</feature>
<dbReference type="Proteomes" id="UP000292052">
    <property type="component" value="Unassembled WGS sequence"/>
</dbReference>
<dbReference type="EMBL" id="QDEB01073270">
    <property type="protein sequence ID" value="RZC35195.1"/>
    <property type="molecule type" value="Genomic_DNA"/>
</dbReference>
<feature type="transmembrane region" description="Helical" evidence="7">
    <location>
        <begin position="115"/>
        <end position="134"/>
    </location>
</feature>
<dbReference type="InterPro" id="IPR018629">
    <property type="entry name" value="XK-rel"/>
</dbReference>
<keyword evidence="6 7" id="KW-0472">Membrane</keyword>
<keyword evidence="4 7" id="KW-0812">Transmembrane</keyword>
<gene>
    <name evidence="8" type="ORF">BDFB_011918</name>
</gene>
<dbReference type="OrthoDB" id="6136301at2759"/>
<dbReference type="AlphaFoldDB" id="A0A482VQT8"/>
<evidence type="ECO:0000256" key="3">
    <source>
        <dbReference type="ARBA" id="ARBA00022475"/>
    </source>
</evidence>
<evidence type="ECO:0000313" key="9">
    <source>
        <dbReference type="Proteomes" id="UP000292052"/>
    </source>
</evidence>
<name>A0A482VQT8_ASBVE</name>
<comment type="subcellular location">
    <subcellularLocation>
        <location evidence="1">Cell membrane</location>
        <topology evidence="1">Multi-pass membrane protein</topology>
    </subcellularLocation>
    <subcellularLocation>
        <location evidence="7">Membrane</location>
        <topology evidence="7">Multi-pass membrane protein</topology>
    </subcellularLocation>
</comment>
<dbReference type="GO" id="GO:1902742">
    <property type="term" value="P:apoptotic process involved in development"/>
    <property type="evidence" value="ECO:0007669"/>
    <property type="project" value="TreeGrafter"/>
</dbReference>
<accession>A0A482VQT8</accession>
<dbReference type="GO" id="GO:0005886">
    <property type="term" value="C:plasma membrane"/>
    <property type="evidence" value="ECO:0007669"/>
    <property type="project" value="UniProtKB-SubCell"/>
</dbReference>
<protein>
    <recommendedName>
        <fullName evidence="7">XK-related protein</fullName>
    </recommendedName>
</protein>
<feature type="non-terminal residue" evidence="8">
    <location>
        <position position="200"/>
    </location>
</feature>
<reference evidence="8 9" key="1">
    <citation type="submission" date="2017-03" db="EMBL/GenBank/DDBJ databases">
        <title>Genome of the blue death feigning beetle - Asbolus verrucosus.</title>
        <authorList>
            <person name="Rider S.D."/>
        </authorList>
    </citation>
    <scope>NUCLEOTIDE SEQUENCE [LARGE SCALE GENOMIC DNA]</scope>
    <source>
        <strain evidence="8">Butters</strain>
        <tissue evidence="8">Head and leg muscle</tissue>
    </source>
</reference>
<keyword evidence="5 7" id="KW-1133">Transmembrane helix</keyword>